<gene>
    <name evidence="1" type="ORF">SAMN05421760_104155</name>
</gene>
<sequence length="160" mass="17516">MNDTVKGISILTITAVAITWVLNTSNHGWDIPLFAFNGGGENRDILQLQKTILAGGDPTLRQQPTASGVPEAVVCYRGWVSVDDKSVNLIQQPYVSVVDQSQMYVRVIGQNIMLELSVDDNETARLSENVPVAVAFELADITEQEQQDCTPKNLVITSLE</sequence>
<dbReference type="EMBL" id="FTOE01000004">
    <property type="protein sequence ID" value="SIS74962.1"/>
    <property type="molecule type" value="Genomic_DNA"/>
</dbReference>
<evidence type="ECO:0000313" key="2">
    <source>
        <dbReference type="Proteomes" id="UP000185999"/>
    </source>
</evidence>
<evidence type="ECO:0000313" key="1">
    <source>
        <dbReference type="EMBL" id="SIS74962.1"/>
    </source>
</evidence>
<dbReference type="OrthoDB" id="6119882at2"/>
<dbReference type="Proteomes" id="UP000185999">
    <property type="component" value="Unassembled WGS sequence"/>
</dbReference>
<organism evidence="1 2">
    <name type="scientific">Neptunomonas antarctica</name>
    <dbReference type="NCBI Taxonomy" id="619304"/>
    <lineage>
        <taxon>Bacteria</taxon>
        <taxon>Pseudomonadati</taxon>
        <taxon>Pseudomonadota</taxon>
        <taxon>Gammaproteobacteria</taxon>
        <taxon>Oceanospirillales</taxon>
        <taxon>Oceanospirillaceae</taxon>
        <taxon>Neptunomonas</taxon>
    </lineage>
</organism>
<dbReference type="RefSeq" id="WP_054341533.1">
    <property type="nucleotide sequence ID" value="NZ_FTOE01000004.1"/>
</dbReference>
<protein>
    <submittedName>
        <fullName evidence="1">Uncharacterized protein</fullName>
    </submittedName>
</protein>
<proteinExistence type="predicted"/>
<keyword evidence="2" id="KW-1185">Reference proteome</keyword>
<accession>A0A1N7LMF1</accession>
<name>A0A1N7LMF1_9GAMM</name>
<reference evidence="2" key="1">
    <citation type="submission" date="2017-01" db="EMBL/GenBank/DDBJ databases">
        <authorList>
            <person name="Varghese N."/>
            <person name="Submissions S."/>
        </authorList>
    </citation>
    <scope>NUCLEOTIDE SEQUENCE [LARGE SCALE GENOMIC DNA]</scope>
    <source>
        <strain evidence="2">DSM 22306</strain>
    </source>
</reference>
<dbReference type="AlphaFoldDB" id="A0A1N7LMF1"/>